<dbReference type="EMBL" id="CP019437">
    <property type="protein sequence ID" value="AQS46783.1"/>
    <property type="molecule type" value="Genomic_DNA"/>
</dbReference>
<dbReference type="Proteomes" id="UP000185622">
    <property type="component" value="Chromosome"/>
</dbReference>
<keyword evidence="4" id="KW-1185">Reference proteome</keyword>
<evidence type="ECO:0008006" key="5">
    <source>
        <dbReference type="Google" id="ProtNLM"/>
    </source>
</evidence>
<evidence type="ECO:0000256" key="2">
    <source>
        <dbReference type="SAM" id="MobiDB-lite"/>
    </source>
</evidence>
<evidence type="ECO:0000313" key="3">
    <source>
        <dbReference type="EMBL" id="AQS46783.1"/>
    </source>
</evidence>
<dbReference type="RefSeq" id="WP_075776654.1">
    <property type="nucleotide sequence ID" value="NZ_CP019437.1"/>
</dbReference>
<feature type="compositionally biased region" description="Basic and acidic residues" evidence="2">
    <location>
        <begin position="330"/>
        <end position="369"/>
    </location>
</feature>
<protein>
    <recommendedName>
        <fullName evidence="5">DUF3618 domain-containing protein</fullName>
    </recommendedName>
</protein>
<feature type="compositionally biased region" description="Low complexity" evidence="2">
    <location>
        <begin position="395"/>
        <end position="407"/>
    </location>
</feature>
<keyword evidence="1" id="KW-0175">Coiled coil</keyword>
<evidence type="ECO:0000313" key="4">
    <source>
        <dbReference type="Proteomes" id="UP000185622"/>
    </source>
</evidence>
<accession>A0ABN4XBJ4</accession>
<feature type="region of interest" description="Disordered" evidence="2">
    <location>
        <begin position="324"/>
        <end position="407"/>
    </location>
</feature>
<sequence>MTEKRTIQDIENRLRQDRADLASTLGDLTARIAPDYLSEQVSQAVRDYAAPAARSAEQAVRKNPVAFALAGAGIAWFLLRQRNSESIEEEDLVADADPLVMPSDAGADGWIDEIDTLRHDASVRLEDLEAEQRSSTDKARDFVKERSEVMQKFASDLRNTLSSGLSDLNEDARDRVVRARERAYSARIRLQDGATHAGSTSKQMVKDHPLIAAAIGFAVGAAIFNAVPKPDVNVSRRSFGPRANRLFNEAERLYRDEKRRAGKVADQFTDELKRTARSVMSSAGDEARSAARDFGDQAMAAGEQLIDRLSRQLAEEANRALRDVGQSLQKGEDEVRAGAQEAKDAARAKAEDVASKAEAKTHEAAEKVKANHSSSSSSSTSSTGSGSSGAGSTGGDSASSSSSKATH</sequence>
<organism evidence="3 4">
    <name type="scientific">Thioclava nitratireducens</name>
    <dbReference type="NCBI Taxonomy" id="1915078"/>
    <lineage>
        <taxon>Bacteria</taxon>
        <taxon>Pseudomonadati</taxon>
        <taxon>Pseudomonadota</taxon>
        <taxon>Alphaproteobacteria</taxon>
        <taxon>Rhodobacterales</taxon>
        <taxon>Paracoccaceae</taxon>
        <taxon>Thioclava</taxon>
    </lineage>
</organism>
<evidence type="ECO:0000256" key="1">
    <source>
        <dbReference type="SAM" id="Coils"/>
    </source>
</evidence>
<proteinExistence type="predicted"/>
<reference evidence="3 4" key="1">
    <citation type="submission" date="2017-01" db="EMBL/GenBank/DDBJ databases">
        <title>The complete genome sequence of a sulfur-oxidizing marine bacterium Thioclava sp. 25B10_4T.</title>
        <authorList>
            <person name="Liu Y."/>
            <person name="Lai Q."/>
            <person name="Shao Z."/>
        </authorList>
    </citation>
    <scope>NUCLEOTIDE SEQUENCE [LARGE SCALE GENOMIC DNA]</scope>
    <source>
        <strain evidence="3 4">25B10_4</strain>
    </source>
</reference>
<gene>
    <name evidence="3" type="ORF">BMG03_02395</name>
</gene>
<feature type="compositionally biased region" description="Low complexity" evidence="2">
    <location>
        <begin position="373"/>
        <end position="385"/>
    </location>
</feature>
<feature type="coiled-coil region" evidence="1">
    <location>
        <begin position="111"/>
        <end position="145"/>
    </location>
</feature>
<name>A0ABN4XBJ4_9RHOB</name>